<comment type="caution">
    <text evidence="1">The sequence shown here is derived from an EMBL/GenBank/DDBJ whole genome shotgun (WGS) entry which is preliminary data.</text>
</comment>
<proteinExistence type="predicted"/>
<name>A0A9P8Q1K6_WICPI</name>
<evidence type="ECO:0000313" key="2">
    <source>
        <dbReference type="Proteomes" id="UP000774326"/>
    </source>
</evidence>
<reference evidence="1" key="2">
    <citation type="submission" date="2021-01" db="EMBL/GenBank/DDBJ databases">
        <authorList>
            <person name="Schikora-Tamarit M.A."/>
        </authorList>
    </citation>
    <scope>NUCLEOTIDE SEQUENCE</scope>
    <source>
        <strain evidence="1">CBS2887</strain>
    </source>
</reference>
<dbReference type="Proteomes" id="UP000774326">
    <property type="component" value="Unassembled WGS sequence"/>
</dbReference>
<keyword evidence="2" id="KW-1185">Reference proteome</keyword>
<accession>A0A9P8Q1K6</accession>
<sequence>MEISVRAGSKANGTEVFTGLTWCWIWLDVWLTELAAEVKSFKEVAKLWKISKACWLDPLEFSKLAL</sequence>
<gene>
    <name evidence="1" type="ORF">WICPIJ_007854</name>
</gene>
<dbReference type="AlphaFoldDB" id="A0A9P8Q1K6"/>
<organism evidence="1 2">
    <name type="scientific">Wickerhamomyces pijperi</name>
    <name type="common">Yeast</name>
    <name type="synonym">Pichia pijperi</name>
    <dbReference type="NCBI Taxonomy" id="599730"/>
    <lineage>
        <taxon>Eukaryota</taxon>
        <taxon>Fungi</taxon>
        <taxon>Dikarya</taxon>
        <taxon>Ascomycota</taxon>
        <taxon>Saccharomycotina</taxon>
        <taxon>Saccharomycetes</taxon>
        <taxon>Phaffomycetales</taxon>
        <taxon>Wickerhamomycetaceae</taxon>
        <taxon>Wickerhamomyces</taxon>
    </lineage>
</organism>
<dbReference type="EMBL" id="JAEUBG010004553">
    <property type="protein sequence ID" value="KAH3681159.1"/>
    <property type="molecule type" value="Genomic_DNA"/>
</dbReference>
<reference evidence="1" key="1">
    <citation type="journal article" date="2021" name="Open Biol.">
        <title>Shared evolutionary footprints suggest mitochondrial oxidative damage underlies multiple complex I losses in fungi.</title>
        <authorList>
            <person name="Schikora-Tamarit M.A."/>
            <person name="Marcet-Houben M."/>
            <person name="Nosek J."/>
            <person name="Gabaldon T."/>
        </authorList>
    </citation>
    <scope>NUCLEOTIDE SEQUENCE</scope>
    <source>
        <strain evidence="1">CBS2887</strain>
    </source>
</reference>
<evidence type="ECO:0000313" key="1">
    <source>
        <dbReference type="EMBL" id="KAH3681159.1"/>
    </source>
</evidence>
<protein>
    <submittedName>
        <fullName evidence="1">Uncharacterized protein</fullName>
    </submittedName>
</protein>